<feature type="transmembrane region" description="Helical" evidence="7">
    <location>
        <begin position="125"/>
        <end position="142"/>
    </location>
</feature>
<feature type="region of interest" description="Disordered" evidence="8">
    <location>
        <begin position="1"/>
        <end position="32"/>
    </location>
</feature>
<evidence type="ECO:0000256" key="7">
    <source>
        <dbReference type="RuleBase" id="RU363107"/>
    </source>
</evidence>
<dbReference type="InterPro" id="IPR004895">
    <property type="entry name" value="Prenylated_rab_accept_PRA1"/>
</dbReference>
<name>A0A803N7U3_CHEQI</name>
<dbReference type="PANTHER" id="PTHR38519:SF3">
    <property type="entry name" value="PRA1 FAMILY PROTEIN"/>
    <property type="match status" value="1"/>
</dbReference>
<feature type="transmembrane region" description="Helical" evidence="7">
    <location>
        <begin position="92"/>
        <end position="113"/>
    </location>
</feature>
<keyword evidence="4 7" id="KW-0812">Transmembrane</keyword>
<evidence type="ECO:0000256" key="3">
    <source>
        <dbReference type="ARBA" id="ARBA00006483"/>
    </source>
</evidence>
<dbReference type="GO" id="GO:0005783">
    <property type="term" value="C:endoplasmic reticulum"/>
    <property type="evidence" value="ECO:0007669"/>
    <property type="project" value="UniProtKB-ARBA"/>
</dbReference>
<protein>
    <recommendedName>
        <fullName evidence="7">PRA1 family protein</fullName>
    </recommendedName>
</protein>
<accession>A0A803N7U3</accession>
<reference evidence="9" key="2">
    <citation type="submission" date="2021-03" db="UniProtKB">
        <authorList>
            <consortium name="EnsemblPlants"/>
        </authorList>
    </citation>
    <scope>IDENTIFICATION</scope>
</reference>
<keyword evidence="5 7" id="KW-1133">Transmembrane helix</keyword>
<evidence type="ECO:0000313" key="9">
    <source>
        <dbReference type="EnsemblPlants" id="AUR62041847-RA:cds"/>
    </source>
</evidence>
<feature type="transmembrane region" description="Helical" evidence="7">
    <location>
        <begin position="148"/>
        <end position="165"/>
    </location>
</feature>
<keyword evidence="7" id="KW-0813">Transport</keyword>
<dbReference type="AlphaFoldDB" id="A0A803N7U3"/>
<evidence type="ECO:0000313" key="10">
    <source>
        <dbReference type="Proteomes" id="UP000596660"/>
    </source>
</evidence>
<evidence type="ECO:0000256" key="5">
    <source>
        <dbReference type="ARBA" id="ARBA00022989"/>
    </source>
</evidence>
<dbReference type="GO" id="GO:0016192">
    <property type="term" value="P:vesicle-mediated transport"/>
    <property type="evidence" value="ECO:0007669"/>
    <property type="project" value="UniProtKB-ARBA"/>
</dbReference>
<keyword evidence="6 7" id="KW-0472">Membrane</keyword>
<dbReference type="EnsemblPlants" id="AUR62041847-RA">
    <property type="protein sequence ID" value="AUR62041847-RA:cds"/>
    <property type="gene ID" value="AUR62041847"/>
</dbReference>
<dbReference type="Gramene" id="AUR62041847-RA">
    <property type="protein sequence ID" value="AUR62041847-RA:cds"/>
    <property type="gene ID" value="AUR62041847"/>
</dbReference>
<evidence type="ECO:0000256" key="6">
    <source>
        <dbReference type="ARBA" id="ARBA00023136"/>
    </source>
</evidence>
<evidence type="ECO:0000256" key="1">
    <source>
        <dbReference type="ARBA" id="ARBA00002501"/>
    </source>
</evidence>
<comment type="function">
    <text evidence="1 7">May be involved in both secretory and endocytic intracellular trafficking in the endosomal/prevacuolar compartments.</text>
</comment>
<evidence type="ECO:0000256" key="2">
    <source>
        <dbReference type="ARBA" id="ARBA00004141"/>
    </source>
</evidence>
<evidence type="ECO:0000256" key="4">
    <source>
        <dbReference type="ARBA" id="ARBA00022692"/>
    </source>
</evidence>
<sequence>MANSNVTHRQVSTLGSAPTKETDDHEPKSSSSKPIFNINISISFSSAFNIPSTLEAAAARILRNLGTFLPFYVIFIGVVLLITLIPQRKFSLFLLLVNTNFTVLYLLLLRAFPSSLLLHKWIDKRLIFAALAVATIVEMIVTDAGLHLFFTLVGTIPVILIHAVLQATEGYSVIEDQVTGANDYIAETV</sequence>
<comment type="subcellular location">
    <subcellularLocation>
        <location evidence="2 7">Membrane</location>
        <topology evidence="2 7">Multi-pass membrane protein</topology>
    </subcellularLocation>
</comment>
<comment type="similarity">
    <text evidence="3 7">Belongs to the PRA1 family.</text>
</comment>
<dbReference type="PANTHER" id="PTHR38519">
    <property type="entry name" value="PRA1 FAMILY PROTEIN"/>
    <property type="match status" value="1"/>
</dbReference>
<feature type="compositionally biased region" description="Polar residues" evidence="8">
    <location>
        <begin position="1"/>
        <end position="16"/>
    </location>
</feature>
<feature type="transmembrane region" description="Helical" evidence="7">
    <location>
        <begin position="68"/>
        <end position="86"/>
    </location>
</feature>
<dbReference type="Proteomes" id="UP000596660">
    <property type="component" value="Unplaced"/>
</dbReference>
<dbReference type="Pfam" id="PF03208">
    <property type="entry name" value="PRA1"/>
    <property type="match status" value="1"/>
</dbReference>
<organism evidence="9 10">
    <name type="scientific">Chenopodium quinoa</name>
    <name type="common">Quinoa</name>
    <dbReference type="NCBI Taxonomy" id="63459"/>
    <lineage>
        <taxon>Eukaryota</taxon>
        <taxon>Viridiplantae</taxon>
        <taxon>Streptophyta</taxon>
        <taxon>Embryophyta</taxon>
        <taxon>Tracheophyta</taxon>
        <taxon>Spermatophyta</taxon>
        <taxon>Magnoliopsida</taxon>
        <taxon>eudicotyledons</taxon>
        <taxon>Gunneridae</taxon>
        <taxon>Pentapetalae</taxon>
        <taxon>Caryophyllales</taxon>
        <taxon>Chenopodiaceae</taxon>
        <taxon>Chenopodioideae</taxon>
        <taxon>Atripliceae</taxon>
        <taxon>Chenopodium</taxon>
    </lineage>
</organism>
<reference evidence="9" key="1">
    <citation type="journal article" date="2017" name="Nature">
        <title>The genome of Chenopodium quinoa.</title>
        <authorList>
            <person name="Jarvis D.E."/>
            <person name="Ho Y.S."/>
            <person name="Lightfoot D.J."/>
            <person name="Schmoeckel S.M."/>
            <person name="Li B."/>
            <person name="Borm T.J.A."/>
            <person name="Ohyanagi H."/>
            <person name="Mineta K."/>
            <person name="Michell C.T."/>
            <person name="Saber N."/>
            <person name="Kharbatia N.M."/>
            <person name="Rupper R.R."/>
            <person name="Sharp A.R."/>
            <person name="Dally N."/>
            <person name="Boughton B.A."/>
            <person name="Woo Y.H."/>
            <person name="Gao G."/>
            <person name="Schijlen E.G.W.M."/>
            <person name="Guo X."/>
            <person name="Momin A.A."/>
            <person name="Negrao S."/>
            <person name="Al-Babili S."/>
            <person name="Gehring C."/>
            <person name="Roessner U."/>
            <person name="Jung C."/>
            <person name="Murphy K."/>
            <person name="Arold S.T."/>
            <person name="Gojobori T."/>
            <person name="van der Linden C.G."/>
            <person name="van Loo E.N."/>
            <person name="Jellen E.N."/>
            <person name="Maughan P.J."/>
            <person name="Tester M."/>
        </authorList>
    </citation>
    <scope>NUCLEOTIDE SEQUENCE [LARGE SCALE GENOMIC DNA]</scope>
    <source>
        <strain evidence="9">cv. PI 614886</strain>
    </source>
</reference>
<keyword evidence="10" id="KW-1185">Reference proteome</keyword>
<evidence type="ECO:0000256" key="8">
    <source>
        <dbReference type="SAM" id="MobiDB-lite"/>
    </source>
</evidence>
<dbReference type="GO" id="GO:0016020">
    <property type="term" value="C:membrane"/>
    <property type="evidence" value="ECO:0007669"/>
    <property type="project" value="UniProtKB-SubCell"/>
</dbReference>
<dbReference type="OMA" id="GHNRCTC"/>
<proteinExistence type="inferred from homology"/>